<reference evidence="1" key="2">
    <citation type="submission" date="2020-09" db="EMBL/GenBank/DDBJ databases">
        <authorList>
            <person name="Sun Q."/>
            <person name="Zhou Y."/>
        </authorList>
    </citation>
    <scope>NUCLEOTIDE SEQUENCE</scope>
    <source>
        <strain evidence="1">CGMCC 1.12785</strain>
    </source>
</reference>
<keyword evidence="2" id="KW-1185">Reference proteome</keyword>
<dbReference type="AlphaFoldDB" id="A0A8J2XIS0"/>
<comment type="caution">
    <text evidence="1">The sequence shown here is derived from an EMBL/GenBank/DDBJ whole genome shotgun (WGS) entry which is preliminary data.</text>
</comment>
<dbReference type="RefSeq" id="WP_188549192.1">
    <property type="nucleotide sequence ID" value="NZ_BMFY01000001.1"/>
</dbReference>
<sequence>MTDQHITLDPDAIPATTAQSGATTRRGLFRRAGLVGAAAVAGFAAPAVIGTAFPQPAHAWVSGWNYRISRQEVLNRAFSWVNNPRAYSMTSSSMGPEQMSSVLWRQDCSGFVSMALGIRHSDNPTGLTTETLHPDGGYGISSSVAASSLLPGDFLVRKNADSANDIGHVVLFNGWASDTTYYAVEQMYPDGTVSRTRTYSADINAYYRPFRYVNIYGS</sequence>
<dbReference type="Proteomes" id="UP000616114">
    <property type="component" value="Unassembled WGS sequence"/>
</dbReference>
<dbReference type="SUPFAM" id="SSF54001">
    <property type="entry name" value="Cysteine proteinases"/>
    <property type="match status" value="1"/>
</dbReference>
<evidence type="ECO:0000313" key="2">
    <source>
        <dbReference type="Proteomes" id="UP000616114"/>
    </source>
</evidence>
<name>A0A8J2XIS0_9MICO</name>
<dbReference type="InterPro" id="IPR006311">
    <property type="entry name" value="TAT_signal"/>
</dbReference>
<dbReference type="EMBL" id="BMFY01000001">
    <property type="protein sequence ID" value="GGA04072.1"/>
    <property type="molecule type" value="Genomic_DNA"/>
</dbReference>
<accession>A0A8J2XIS0</accession>
<protein>
    <submittedName>
        <fullName evidence="1">Uncharacterized protein</fullName>
    </submittedName>
</protein>
<gene>
    <name evidence="1" type="ORF">GCM10011333_03580</name>
</gene>
<evidence type="ECO:0000313" key="1">
    <source>
        <dbReference type="EMBL" id="GGA04072.1"/>
    </source>
</evidence>
<reference evidence="1" key="1">
    <citation type="journal article" date="2014" name="Int. J. Syst. Evol. Microbiol.">
        <title>Complete genome sequence of Corynebacterium casei LMG S-19264T (=DSM 44701T), isolated from a smear-ripened cheese.</title>
        <authorList>
            <consortium name="US DOE Joint Genome Institute (JGI-PGF)"/>
            <person name="Walter F."/>
            <person name="Albersmeier A."/>
            <person name="Kalinowski J."/>
            <person name="Ruckert C."/>
        </authorList>
    </citation>
    <scope>NUCLEOTIDE SEQUENCE</scope>
    <source>
        <strain evidence="1">CGMCC 1.12785</strain>
    </source>
</reference>
<organism evidence="1 2">
    <name type="scientific">Sediminivirga luteola</name>
    <dbReference type="NCBI Taxonomy" id="1774748"/>
    <lineage>
        <taxon>Bacteria</taxon>
        <taxon>Bacillati</taxon>
        <taxon>Actinomycetota</taxon>
        <taxon>Actinomycetes</taxon>
        <taxon>Micrococcales</taxon>
        <taxon>Brevibacteriaceae</taxon>
        <taxon>Sediminivirga</taxon>
    </lineage>
</organism>
<proteinExistence type="predicted"/>
<dbReference type="PROSITE" id="PS51318">
    <property type="entry name" value="TAT"/>
    <property type="match status" value="1"/>
</dbReference>
<dbReference type="Gene3D" id="3.90.1720.10">
    <property type="entry name" value="endopeptidase domain like (from Nostoc punctiforme)"/>
    <property type="match status" value="1"/>
</dbReference>
<dbReference type="InterPro" id="IPR038765">
    <property type="entry name" value="Papain-like_cys_pep_sf"/>
</dbReference>